<dbReference type="InterPro" id="IPR049680">
    <property type="entry name" value="FLVCR1-2_SLC49-like"/>
</dbReference>
<feature type="transmembrane region" description="Helical" evidence="6">
    <location>
        <begin position="434"/>
        <end position="453"/>
    </location>
</feature>
<evidence type="ECO:0000256" key="5">
    <source>
        <dbReference type="SAM" id="MobiDB-lite"/>
    </source>
</evidence>
<dbReference type="PANTHER" id="PTHR10924:SF6">
    <property type="entry name" value="SOLUTE CARRIER FAMILY 49 MEMBER A3"/>
    <property type="match status" value="1"/>
</dbReference>
<feature type="compositionally biased region" description="Low complexity" evidence="5">
    <location>
        <begin position="27"/>
        <end position="37"/>
    </location>
</feature>
<comment type="subcellular location">
    <subcellularLocation>
        <location evidence="1">Membrane</location>
        <topology evidence="1">Multi-pass membrane protein</topology>
    </subcellularLocation>
</comment>
<organism evidence="7 8">
    <name type="scientific">Ceriporiopsis subvermispora (strain B)</name>
    <name type="common">White-rot fungus</name>
    <name type="synonym">Gelatoporia subvermispora</name>
    <dbReference type="NCBI Taxonomy" id="914234"/>
    <lineage>
        <taxon>Eukaryota</taxon>
        <taxon>Fungi</taxon>
        <taxon>Dikarya</taxon>
        <taxon>Basidiomycota</taxon>
        <taxon>Agaricomycotina</taxon>
        <taxon>Agaricomycetes</taxon>
        <taxon>Polyporales</taxon>
        <taxon>Gelatoporiaceae</taxon>
        <taxon>Gelatoporia</taxon>
    </lineage>
</organism>
<dbReference type="Gene3D" id="1.20.1250.20">
    <property type="entry name" value="MFS general substrate transporter like domains"/>
    <property type="match status" value="2"/>
</dbReference>
<evidence type="ECO:0000256" key="4">
    <source>
        <dbReference type="ARBA" id="ARBA00023136"/>
    </source>
</evidence>
<name>M2PGA5_CERS8</name>
<feature type="transmembrane region" description="Helical" evidence="6">
    <location>
        <begin position="377"/>
        <end position="395"/>
    </location>
</feature>
<dbReference type="AlphaFoldDB" id="M2PGA5"/>
<protein>
    <recommendedName>
        <fullName evidence="9">Major facilitator superfamily (MFS) profile domain-containing protein</fullName>
    </recommendedName>
</protein>
<feature type="transmembrane region" description="Helical" evidence="6">
    <location>
        <begin position="70"/>
        <end position="90"/>
    </location>
</feature>
<feature type="transmembrane region" description="Helical" evidence="6">
    <location>
        <begin position="167"/>
        <end position="187"/>
    </location>
</feature>
<dbReference type="OrthoDB" id="422206at2759"/>
<evidence type="ECO:0000313" key="8">
    <source>
        <dbReference type="Proteomes" id="UP000016930"/>
    </source>
</evidence>
<evidence type="ECO:0008006" key="9">
    <source>
        <dbReference type="Google" id="ProtNLM"/>
    </source>
</evidence>
<keyword evidence="8" id="KW-1185">Reference proteome</keyword>
<keyword evidence="4 6" id="KW-0472">Membrane</keyword>
<feature type="transmembrane region" description="Helical" evidence="6">
    <location>
        <begin position="207"/>
        <end position="227"/>
    </location>
</feature>
<dbReference type="SUPFAM" id="SSF103473">
    <property type="entry name" value="MFS general substrate transporter"/>
    <property type="match status" value="1"/>
</dbReference>
<dbReference type="HOGENOM" id="CLU_023132_2_0_1"/>
<keyword evidence="3 6" id="KW-1133">Transmembrane helix</keyword>
<dbReference type="GO" id="GO:0022857">
    <property type="term" value="F:transmembrane transporter activity"/>
    <property type="evidence" value="ECO:0007669"/>
    <property type="project" value="InterPro"/>
</dbReference>
<evidence type="ECO:0000256" key="6">
    <source>
        <dbReference type="SAM" id="Phobius"/>
    </source>
</evidence>
<keyword evidence="2 6" id="KW-0812">Transmembrane</keyword>
<feature type="transmembrane region" description="Helical" evidence="6">
    <location>
        <begin position="308"/>
        <end position="329"/>
    </location>
</feature>
<dbReference type="EMBL" id="KB445801">
    <property type="protein sequence ID" value="EMD35009.1"/>
    <property type="molecule type" value="Genomic_DNA"/>
</dbReference>
<dbReference type="Proteomes" id="UP000016930">
    <property type="component" value="Unassembled WGS sequence"/>
</dbReference>
<proteinExistence type="predicted"/>
<feature type="transmembrane region" description="Helical" evidence="6">
    <location>
        <begin position="341"/>
        <end position="365"/>
    </location>
</feature>
<dbReference type="InterPro" id="IPR036259">
    <property type="entry name" value="MFS_trans_sf"/>
</dbReference>
<feature type="transmembrane region" description="Helical" evidence="6">
    <location>
        <begin position="401"/>
        <end position="422"/>
    </location>
</feature>
<feature type="transmembrane region" description="Helical" evidence="6">
    <location>
        <begin position="138"/>
        <end position="155"/>
    </location>
</feature>
<evidence type="ECO:0000256" key="3">
    <source>
        <dbReference type="ARBA" id="ARBA00022989"/>
    </source>
</evidence>
<feature type="transmembrane region" description="Helical" evidence="6">
    <location>
        <begin position="233"/>
        <end position="253"/>
    </location>
</feature>
<accession>M2PGA5</accession>
<evidence type="ECO:0000313" key="7">
    <source>
        <dbReference type="EMBL" id="EMD35009.1"/>
    </source>
</evidence>
<gene>
    <name evidence="7" type="ORF">CERSUDRAFT_75325</name>
</gene>
<feature type="region of interest" description="Disordered" evidence="5">
    <location>
        <begin position="1"/>
        <end position="39"/>
    </location>
</feature>
<dbReference type="PANTHER" id="PTHR10924">
    <property type="entry name" value="MAJOR FACILITATOR SUPERFAMILY PROTEIN-RELATED"/>
    <property type="match status" value="1"/>
</dbReference>
<feature type="transmembrane region" description="Helical" evidence="6">
    <location>
        <begin position="110"/>
        <end position="131"/>
    </location>
</feature>
<feature type="transmembrane region" description="Helical" evidence="6">
    <location>
        <begin position="473"/>
        <end position="490"/>
    </location>
</feature>
<dbReference type="GO" id="GO:0016020">
    <property type="term" value="C:membrane"/>
    <property type="evidence" value="ECO:0007669"/>
    <property type="project" value="UniProtKB-SubCell"/>
</dbReference>
<reference evidence="7 8" key="1">
    <citation type="journal article" date="2012" name="Proc. Natl. Acad. Sci. U.S.A.">
        <title>Comparative genomics of Ceriporiopsis subvermispora and Phanerochaete chrysosporium provide insight into selective ligninolysis.</title>
        <authorList>
            <person name="Fernandez-Fueyo E."/>
            <person name="Ruiz-Duenas F.J."/>
            <person name="Ferreira P."/>
            <person name="Floudas D."/>
            <person name="Hibbett D.S."/>
            <person name="Canessa P."/>
            <person name="Larrondo L.F."/>
            <person name="James T.Y."/>
            <person name="Seelenfreund D."/>
            <person name="Lobos S."/>
            <person name="Polanco R."/>
            <person name="Tello M."/>
            <person name="Honda Y."/>
            <person name="Watanabe T."/>
            <person name="Watanabe T."/>
            <person name="Ryu J.S."/>
            <person name="Kubicek C.P."/>
            <person name="Schmoll M."/>
            <person name="Gaskell J."/>
            <person name="Hammel K.E."/>
            <person name="St John F.J."/>
            <person name="Vanden Wymelenberg A."/>
            <person name="Sabat G."/>
            <person name="Splinter BonDurant S."/>
            <person name="Syed K."/>
            <person name="Yadav J.S."/>
            <person name="Doddapaneni H."/>
            <person name="Subramanian V."/>
            <person name="Lavin J.L."/>
            <person name="Oguiza J.A."/>
            <person name="Perez G."/>
            <person name="Pisabarro A.G."/>
            <person name="Ramirez L."/>
            <person name="Santoyo F."/>
            <person name="Master E."/>
            <person name="Coutinho P.M."/>
            <person name="Henrissat B."/>
            <person name="Lombard V."/>
            <person name="Magnuson J.K."/>
            <person name="Kuees U."/>
            <person name="Hori C."/>
            <person name="Igarashi K."/>
            <person name="Samejima M."/>
            <person name="Held B.W."/>
            <person name="Barry K.W."/>
            <person name="LaButti K.M."/>
            <person name="Lapidus A."/>
            <person name="Lindquist E.A."/>
            <person name="Lucas S.M."/>
            <person name="Riley R."/>
            <person name="Salamov A.A."/>
            <person name="Hoffmeister D."/>
            <person name="Schwenk D."/>
            <person name="Hadar Y."/>
            <person name="Yarden O."/>
            <person name="de Vries R.P."/>
            <person name="Wiebenga A."/>
            <person name="Stenlid J."/>
            <person name="Eastwood D."/>
            <person name="Grigoriev I.V."/>
            <person name="Berka R.M."/>
            <person name="Blanchette R.A."/>
            <person name="Kersten P."/>
            <person name="Martinez A.T."/>
            <person name="Vicuna R."/>
            <person name="Cullen D."/>
        </authorList>
    </citation>
    <scope>NUCLEOTIDE SEQUENCE [LARGE SCALE GENOMIC DNA]</scope>
    <source>
        <strain evidence="7 8">B</strain>
    </source>
</reference>
<dbReference type="Pfam" id="PF07690">
    <property type="entry name" value="MFS_1"/>
    <property type="match status" value="1"/>
</dbReference>
<dbReference type="InterPro" id="IPR011701">
    <property type="entry name" value="MFS"/>
</dbReference>
<evidence type="ECO:0000256" key="1">
    <source>
        <dbReference type="ARBA" id="ARBA00004141"/>
    </source>
</evidence>
<evidence type="ECO:0000256" key="2">
    <source>
        <dbReference type="ARBA" id="ARBA00022692"/>
    </source>
</evidence>
<sequence length="523" mass="56307">MTLEVAANDTEASSSHDSPPVDARGRSNSTESSSTSNKASVIDIKEDSIETNVFEPYVATQPYRMYKKRWVGVVAIVMLNIVTAMPLAWFGPIANNTADEFGFTLDEVNWLGNSCGVVYIVFSFPLPLLYAKYGIRKVGLAGAVLMLISAWIRYVGTISSLSNRSSYGLMLIGQILVGIATPIYQVLVPSYSEKWFDLKSRTTATMIMSLSNPIGNAIGQLISPLAGTPRQSVLVLAIIFTAVAPVALFVQSAPPTPPNRAMRADMFDHVAYTGAQKNPTYMSLGRAMLGREQPDAPTYMTFRQRVDFAIMILDFGVLVGTVNSFSLLSNQDLAPYGYSSVTAGLMGATLLLVGLVSAAITSPLFDRVFTYYLARTCKAFIPFLAAAWLSLIWAVRPNNTGALYAIMAIIGGSSLTLLPVAIELACELTRNAMASSAILWCSGNVFGVMMVLVEGALRAGPDASPPLNMKRALIFQGSIVCVAAAFAFLLQGKQTRRENDEREMAAALDAAVAGESRIRTSDV</sequence>